<dbReference type="EMBL" id="DPVE01000155">
    <property type="protein sequence ID" value="HCK30291.1"/>
    <property type="molecule type" value="Genomic_DNA"/>
</dbReference>
<accession>A0A3D2SLH8</accession>
<reference evidence="1 2" key="1">
    <citation type="journal article" date="2018" name="Nat. Biotechnol.">
        <title>A standardized bacterial taxonomy based on genome phylogeny substantially revises the tree of life.</title>
        <authorList>
            <person name="Parks D.H."/>
            <person name="Chuvochina M."/>
            <person name="Waite D.W."/>
            <person name="Rinke C."/>
            <person name="Skarshewski A."/>
            <person name="Chaumeil P.A."/>
            <person name="Hugenholtz P."/>
        </authorList>
    </citation>
    <scope>NUCLEOTIDE SEQUENCE [LARGE SCALE GENOMIC DNA]</scope>
    <source>
        <strain evidence="1">UBA9669</strain>
    </source>
</reference>
<organism evidence="1 2">
    <name type="scientific">Acinetobacter ursingii</name>
    <dbReference type="NCBI Taxonomy" id="108980"/>
    <lineage>
        <taxon>Bacteria</taxon>
        <taxon>Pseudomonadati</taxon>
        <taxon>Pseudomonadota</taxon>
        <taxon>Gammaproteobacteria</taxon>
        <taxon>Moraxellales</taxon>
        <taxon>Moraxellaceae</taxon>
        <taxon>Acinetobacter</taxon>
    </lineage>
</organism>
<evidence type="ECO:0000313" key="2">
    <source>
        <dbReference type="Proteomes" id="UP000263596"/>
    </source>
</evidence>
<evidence type="ECO:0008006" key="3">
    <source>
        <dbReference type="Google" id="ProtNLM"/>
    </source>
</evidence>
<protein>
    <recommendedName>
        <fullName evidence="3">Beta-barrel assembly machine subunit BamE</fullName>
    </recommendedName>
</protein>
<dbReference type="PROSITE" id="PS51257">
    <property type="entry name" value="PROKAR_LIPOPROTEIN"/>
    <property type="match status" value="1"/>
</dbReference>
<sequence length="149" mass="16204">MSMKMLKKCMAVGLLVSVLTSSGCAVVMASNQPSKKNLSVLNTGISRNHVIAEFGAPVASEYKDGQRVEIYTFQQGYSKANKTSRVIWHGLADVASIGLWEVIGTPAESYFDGKKLSYQVIFDQNDNVASHQLLSMVAQSQTQVNDVAQ</sequence>
<dbReference type="AlphaFoldDB" id="A0A3D2SLH8"/>
<gene>
    <name evidence="1" type="ORF">DHW29_08930</name>
</gene>
<comment type="caution">
    <text evidence="1">The sequence shown here is derived from an EMBL/GenBank/DDBJ whole genome shotgun (WGS) entry which is preliminary data.</text>
</comment>
<name>A0A3D2SLH8_9GAMM</name>
<dbReference type="Proteomes" id="UP000263596">
    <property type="component" value="Unassembled WGS sequence"/>
</dbReference>
<proteinExistence type="predicted"/>
<evidence type="ECO:0000313" key="1">
    <source>
        <dbReference type="EMBL" id="HCK30291.1"/>
    </source>
</evidence>